<protein>
    <submittedName>
        <fullName evidence="4">Heparinase</fullName>
    </submittedName>
</protein>
<evidence type="ECO:0000313" key="4">
    <source>
        <dbReference type="EMBL" id="NOU93971.1"/>
    </source>
</evidence>
<dbReference type="Gene3D" id="2.70.98.70">
    <property type="match status" value="1"/>
</dbReference>
<dbReference type="InterPro" id="IPR008929">
    <property type="entry name" value="Chondroitin_lyas"/>
</dbReference>
<evidence type="ECO:0000313" key="5">
    <source>
        <dbReference type="Proteomes" id="UP000641588"/>
    </source>
</evidence>
<proteinExistence type="predicted"/>
<dbReference type="Gene3D" id="1.50.10.100">
    <property type="entry name" value="Chondroitin AC/alginate lyase"/>
    <property type="match status" value="1"/>
</dbReference>
<keyword evidence="5" id="KW-1185">Reference proteome</keyword>
<reference evidence="4" key="1">
    <citation type="submission" date="2019-10" db="EMBL/GenBank/DDBJ databases">
        <title>Description of Paenibacillus glebae sp. nov.</title>
        <authorList>
            <person name="Carlier A."/>
            <person name="Qi S."/>
        </authorList>
    </citation>
    <scope>NUCLEOTIDE SEQUENCE</scope>
    <source>
        <strain evidence="4">LMG 31456</strain>
    </source>
</reference>
<organism evidence="4 5">
    <name type="scientific">Paenibacillus foliorum</name>
    <dbReference type="NCBI Taxonomy" id="2654974"/>
    <lineage>
        <taxon>Bacteria</taxon>
        <taxon>Bacillati</taxon>
        <taxon>Bacillota</taxon>
        <taxon>Bacilli</taxon>
        <taxon>Bacillales</taxon>
        <taxon>Paenibacillaceae</taxon>
        <taxon>Paenibacillus</taxon>
    </lineage>
</organism>
<name>A0A972GND7_9BACL</name>
<dbReference type="GO" id="GO:0016829">
    <property type="term" value="F:lyase activity"/>
    <property type="evidence" value="ECO:0007669"/>
    <property type="project" value="InterPro"/>
</dbReference>
<dbReference type="AlphaFoldDB" id="A0A972GND7"/>
<dbReference type="RefSeq" id="WP_171652173.1">
    <property type="nucleotide sequence ID" value="NZ_WHOD01000052.1"/>
</dbReference>
<feature type="domain" description="Heparinase II/III-like C-terminal" evidence="2">
    <location>
        <begin position="366"/>
        <end position="558"/>
    </location>
</feature>
<dbReference type="NCBIfam" id="NF045571">
    <property type="entry name" value="HepHepsulflyase"/>
    <property type="match status" value="1"/>
</dbReference>
<accession>A0A972GND7</accession>
<dbReference type="InterPro" id="IPR040925">
    <property type="entry name" value="HepII_C"/>
</dbReference>
<dbReference type="InterPro" id="IPR012480">
    <property type="entry name" value="Hepar_II_III_C"/>
</dbReference>
<feature type="domain" description="Heparinase II C-terminal" evidence="3">
    <location>
        <begin position="647"/>
        <end position="734"/>
    </location>
</feature>
<evidence type="ECO:0000259" key="2">
    <source>
        <dbReference type="Pfam" id="PF07940"/>
    </source>
</evidence>
<dbReference type="GO" id="GO:0030313">
    <property type="term" value="C:cell envelope"/>
    <property type="evidence" value="ECO:0007669"/>
    <property type="project" value="UniProtKB-SubCell"/>
</dbReference>
<comment type="caution">
    <text evidence="4">The sequence shown here is derived from an EMBL/GenBank/DDBJ whole genome shotgun (WGS) entry which is preliminary data.</text>
</comment>
<dbReference type="InterPro" id="IPR054645">
    <property type="entry name" value="HepB"/>
</dbReference>
<gene>
    <name evidence="4" type="ORF">GC093_12185</name>
</gene>
<dbReference type="Pfam" id="PF18675">
    <property type="entry name" value="HepII_C"/>
    <property type="match status" value="1"/>
</dbReference>
<evidence type="ECO:0000256" key="1">
    <source>
        <dbReference type="ARBA" id="ARBA00004196"/>
    </source>
</evidence>
<dbReference type="Gene3D" id="2.60.40.2750">
    <property type="match status" value="1"/>
</dbReference>
<evidence type="ECO:0000259" key="3">
    <source>
        <dbReference type="Pfam" id="PF18675"/>
    </source>
</evidence>
<comment type="subcellular location">
    <subcellularLocation>
        <location evidence="1">Cell envelope</location>
    </subcellularLocation>
</comment>
<sequence length="737" mass="83779">MWDKPPVRPPAERPRLLMQAADRVVLEERMKHPDMSRLVDRLHYFAKFTTSEAEAWDSPDAAFILEANALLYALYGQVEAGRKAKACALSSITKKFNARYQDISREIGRLMLAGAVVYDWCYDLFNEQEREHMITHFKRLASLLECGYPPSHEGAFVGHTSELMLMRDLIGTGIAIYDEDPEMYELAAGRFFAEFVPARNFFYPSGWHHQGDNYGSFRYQSELFATWLFARMGHDTVFDPTQERIGYQWIYTRRPDGKLLRDGDTDNPLYEENQYIQLFPLVYLMAGNYYRNGYFLDQQYREHPDMPDAYVFFAFLFHDPELVRKPHHELPLTRYFAEPAGIMVARTGWDEGIDKQSSTVVAEMKIGMYQYNNHQHLDAGTFQIYYKGYLAIDSGIYKGSSGKYHSPHNKYYFKRTVAHNAMLVYDPKELERHPYILDGGLTWPNVNDGGQRWPNNGRPPKQLEQLLSGEFQRGEVLAHAVGPEEEAPDFSYLKGDITASYSSKVSKHTRSFVFLNLKKPGIPAVFIVYDYIVSSEADFVKSWLLHSIEEPVVQGGRSLISRKEDGYGGELAVDTLLPEQAVIRKVGGQGQEFLVSGTNYSNDYAEAVEQGAWRIEVQPERTALEDRFLHVIQIKDHDGVEAPAAVRIDCGNMTGVQVQGWIVLFSSDGSRIGGTVDIPAVQSDRTARILVTDLEDGIWQVNTEAKLDGGGALFQTDNGTLNLQGISGSIRLSRKEK</sequence>
<dbReference type="Proteomes" id="UP000641588">
    <property type="component" value="Unassembled WGS sequence"/>
</dbReference>
<dbReference type="EMBL" id="WHOD01000052">
    <property type="protein sequence ID" value="NOU93971.1"/>
    <property type="molecule type" value="Genomic_DNA"/>
</dbReference>
<dbReference type="Pfam" id="PF07940">
    <property type="entry name" value="Hepar_II_III_C"/>
    <property type="match status" value="1"/>
</dbReference>